<dbReference type="RefSeq" id="WP_015759258.1">
    <property type="nucleotide sequence ID" value="NC_013216.1"/>
</dbReference>
<accession>C8VXI4</accession>
<sequence>MSNNLQMPFQDIVGEDSPVQQALRHLRILADEKPMPNANSDQSRSASALILTHLLGLCDSTGLINCRGYHSAAITMFRPIEDATDCFAAVALDINAAKNWAEGNLKSSDAAKIWTNAVNLVMSDGIYLSEYRKIIRHALNNYSHCTPEQAKWNVYLEFIDEKKCAMELNTKSLVINLNAYYIDRYLCTHLYELIEIVLIAFSEYFEAHHSLKERLGGLRIEIEKIVVDFLGFIKSKKIDVSIAPEIGRLSNCEEIL</sequence>
<protein>
    <submittedName>
        <fullName evidence="1">Uncharacterized protein</fullName>
    </submittedName>
</protein>
<dbReference type="HOGENOM" id="CLU_1118795_0_0_9"/>
<organism evidence="1 2">
    <name type="scientific">Desulfofarcimen acetoxidans (strain ATCC 49208 / DSM 771 / KCTC 5769 / VKM B-1644 / 5575)</name>
    <name type="common">Desulfotomaculum acetoxidans</name>
    <dbReference type="NCBI Taxonomy" id="485916"/>
    <lineage>
        <taxon>Bacteria</taxon>
        <taxon>Bacillati</taxon>
        <taxon>Bacillota</taxon>
        <taxon>Clostridia</taxon>
        <taxon>Eubacteriales</taxon>
        <taxon>Peptococcaceae</taxon>
        <taxon>Desulfofarcimen</taxon>
    </lineage>
</organism>
<dbReference type="OrthoDB" id="3034635at2"/>
<dbReference type="KEGG" id="dae:Dtox_3886"/>
<dbReference type="AlphaFoldDB" id="C8VXI4"/>
<keyword evidence="2" id="KW-1185">Reference proteome</keyword>
<dbReference type="EMBL" id="CP001720">
    <property type="protein sequence ID" value="ACV64580.1"/>
    <property type="molecule type" value="Genomic_DNA"/>
</dbReference>
<proteinExistence type="predicted"/>
<dbReference type="Proteomes" id="UP000002217">
    <property type="component" value="Chromosome"/>
</dbReference>
<evidence type="ECO:0000313" key="2">
    <source>
        <dbReference type="Proteomes" id="UP000002217"/>
    </source>
</evidence>
<reference evidence="1 2" key="1">
    <citation type="journal article" date="2009" name="Stand. Genomic Sci.">
        <title>Complete genome sequence of Desulfotomaculum acetoxidans type strain (5575).</title>
        <authorList>
            <person name="Spring S."/>
            <person name="Lapidus A."/>
            <person name="Schroder M."/>
            <person name="Gleim D."/>
            <person name="Sims D."/>
            <person name="Meincke L."/>
            <person name="Glavina Del Rio T."/>
            <person name="Tice H."/>
            <person name="Copeland A."/>
            <person name="Cheng J.F."/>
            <person name="Lucas S."/>
            <person name="Chen F."/>
            <person name="Nolan M."/>
            <person name="Bruce D."/>
            <person name="Goodwin L."/>
            <person name="Pitluck S."/>
            <person name="Ivanova N."/>
            <person name="Mavromatis K."/>
            <person name="Mikhailova N."/>
            <person name="Pati A."/>
            <person name="Chen A."/>
            <person name="Palaniappan K."/>
            <person name="Land M."/>
            <person name="Hauser L."/>
            <person name="Chang Y.J."/>
            <person name="Jeffries C.D."/>
            <person name="Chain P."/>
            <person name="Saunders E."/>
            <person name="Brettin T."/>
            <person name="Detter J.C."/>
            <person name="Goker M."/>
            <person name="Bristow J."/>
            <person name="Eisen J.A."/>
            <person name="Markowitz V."/>
            <person name="Hugenholtz P."/>
            <person name="Kyrpides N.C."/>
            <person name="Klenk H.P."/>
            <person name="Han C."/>
        </authorList>
    </citation>
    <scope>NUCLEOTIDE SEQUENCE [LARGE SCALE GENOMIC DNA]</scope>
    <source>
        <strain evidence="2">ATCC 49208 / DSM 771 / VKM B-1644</strain>
    </source>
</reference>
<name>C8VXI4_DESAS</name>
<dbReference type="STRING" id="485916.Dtox_3886"/>
<evidence type="ECO:0000313" key="1">
    <source>
        <dbReference type="EMBL" id="ACV64580.1"/>
    </source>
</evidence>
<gene>
    <name evidence="1" type="ordered locus">Dtox_3886</name>
</gene>